<gene>
    <name evidence="11" type="ORF">Ato02nite_004140</name>
</gene>
<dbReference type="InterPro" id="IPR050482">
    <property type="entry name" value="Sensor_HK_TwoCompSys"/>
</dbReference>
<proteinExistence type="predicted"/>
<dbReference type="CDD" id="cd16917">
    <property type="entry name" value="HATPase_UhpB-NarQ-NarX-like"/>
    <property type="match status" value="1"/>
</dbReference>
<dbReference type="GO" id="GO:0046983">
    <property type="term" value="F:protein dimerization activity"/>
    <property type="evidence" value="ECO:0007669"/>
    <property type="project" value="InterPro"/>
</dbReference>
<dbReference type="GO" id="GO:0000155">
    <property type="term" value="F:phosphorelay sensor kinase activity"/>
    <property type="evidence" value="ECO:0007669"/>
    <property type="project" value="InterPro"/>
</dbReference>
<keyword evidence="3" id="KW-0597">Phosphoprotein</keyword>
<dbReference type="SUPFAM" id="SSF55874">
    <property type="entry name" value="ATPase domain of HSP90 chaperone/DNA topoisomerase II/histidine kinase"/>
    <property type="match status" value="1"/>
</dbReference>
<keyword evidence="6 11" id="KW-0418">Kinase</keyword>
<protein>
    <recommendedName>
        <fullName evidence="2">histidine kinase</fullName>
        <ecNumber evidence="2">2.7.13.3</ecNumber>
    </recommendedName>
</protein>
<sequence>MPRTTVAVGRIPARYHSKRTRDANRPPTVVTVFTTVVERIRRNVMRHPLLIDAALGGALALPALLAAANAEGTAGGPHPGGVGVGVLAWAAVGCRRIWPLPVLMIIGGATVATTLRTDSQQPVLMIALVVAVYTVASGLDRHRMWFMAAAVALPLYVAAVYTSDSSWWAPQNLGVLAWVGLATAVGDASRTRQAYVAEVEERARRAEETRDGEARRRVVEERIRIARELHDVVSHHIAMISVQAGAARHVLSHQPEAADSALVHIRRASDTVLRELGSVVGVLRQADDLDSTTEPTRGLARFAELLSTAAAAGLAVEHRRHGAARELPALVDLAAYRILQESLTNAHKHGTGTASLAIKYTAGHVILEVTNRVGANGPAEGYGLVGMRERATATGGTLKAEQRPDGTFRVRAVLPAPTPKAQP</sequence>
<evidence type="ECO:0000313" key="11">
    <source>
        <dbReference type="EMBL" id="GIM88621.1"/>
    </source>
</evidence>
<keyword evidence="9" id="KW-0472">Membrane</keyword>
<evidence type="ECO:0000256" key="2">
    <source>
        <dbReference type="ARBA" id="ARBA00012438"/>
    </source>
</evidence>
<dbReference type="GO" id="GO:0005524">
    <property type="term" value="F:ATP binding"/>
    <property type="evidence" value="ECO:0007669"/>
    <property type="project" value="UniProtKB-KW"/>
</dbReference>
<feature type="domain" description="Signal transduction histidine kinase subgroup 3 dimerisation and phosphoacceptor" evidence="10">
    <location>
        <begin position="221"/>
        <end position="287"/>
    </location>
</feature>
<evidence type="ECO:0000256" key="6">
    <source>
        <dbReference type="ARBA" id="ARBA00022777"/>
    </source>
</evidence>
<evidence type="ECO:0000256" key="4">
    <source>
        <dbReference type="ARBA" id="ARBA00022679"/>
    </source>
</evidence>
<dbReference type="InterPro" id="IPR036890">
    <property type="entry name" value="HATPase_C_sf"/>
</dbReference>
<name>A0A919T5Z3_9ACTN</name>
<keyword evidence="7" id="KW-0067">ATP-binding</keyword>
<evidence type="ECO:0000256" key="9">
    <source>
        <dbReference type="SAM" id="Phobius"/>
    </source>
</evidence>
<evidence type="ECO:0000313" key="12">
    <source>
        <dbReference type="Proteomes" id="UP000677082"/>
    </source>
</evidence>
<dbReference type="Proteomes" id="UP000677082">
    <property type="component" value="Unassembled WGS sequence"/>
</dbReference>
<dbReference type="EMBL" id="BOQN01000005">
    <property type="protein sequence ID" value="GIM88621.1"/>
    <property type="molecule type" value="Genomic_DNA"/>
</dbReference>
<feature type="transmembrane region" description="Helical" evidence="9">
    <location>
        <begin position="49"/>
        <end position="68"/>
    </location>
</feature>
<dbReference type="GO" id="GO:0016020">
    <property type="term" value="C:membrane"/>
    <property type="evidence" value="ECO:0007669"/>
    <property type="project" value="InterPro"/>
</dbReference>
<dbReference type="Pfam" id="PF07730">
    <property type="entry name" value="HisKA_3"/>
    <property type="match status" value="1"/>
</dbReference>
<evidence type="ECO:0000256" key="7">
    <source>
        <dbReference type="ARBA" id="ARBA00022840"/>
    </source>
</evidence>
<keyword evidence="9" id="KW-1133">Transmembrane helix</keyword>
<evidence type="ECO:0000256" key="1">
    <source>
        <dbReference type="ARBA" id="ARBA00000085"/>
    </source>
</evidence>
<dbReference type="InterPro" id="IPR011712">
    <property type="entry name" value="Sig_transdc_His_kin_sub3_dim/P"/>
</dbReference>
<evidence type="ECO:0000256" key="5">
    <source>
        <dbReference type="ARBA" id="ARBA00022741"/>
    </source>
</evidence>
<evidence type="ECO:0000259" key="10">
    <source>
        <dbReference type="Pfam" id="PF07730"/>
    </source>
</evidence>
<accession>A0A919T5Z3</accession>
<keyword evidence="12" id="KW-1185">Reference proteome</keyword>
<evidence type="ECO:0000256" key="8">
    <source>
        <dbReference type="ARBA" id="ARBA00023012"/>
    </source>
</evidence>
<organism evidence="11 12">
    <name type="scientific">Paractinoplanes toevensis</name>
    <dbReference type="NCBI Taxonomy" id="571911"/>
    <lineage>
        <taxon>Bacteria</taxon>
        <taxon>Bacillati</taxon>
        <taxon>Actinomycetota</taxon>
        <taxon>Actinomycetes</taxon>
        <taxon>Micromonosporales</taxon>
        <taxon>Micromonosporaceae</taxon>
        <taxon>Paractinoplanes</taxon>
    </lineage>
</organism>
<keyword evidence="8" id="KW-0902">Two-component regulatory system</keyword>
<dbReference type="EC" id="2.7.13.3" evidence="2"/>
<dbReference type="AlphaFoldDB" id="A0A919T5Z3"/>
<dbReference type="PANTHER" id="PTHR24421">
    <property type="entry name" value="NITRATE/NITRITE SENSOR PROTEIN NARX-RELATED"/>
    <property type="match status" value="1"/>
</dbReference>
<feature type="transmembrane region" description="Helical" evidence="9">
    <location>
        <begin position="97"/>
        <end position="115"/>
    </location>
</feature>
<dbReference type="Gene3D" id="1.20.5.1930">
    <property type="match status" value="1"/>
</dbReference>
<feature type="transmembrane region" description="Helical" evidence="9">
    <location>
        <begin position="122"/>
        <end position="139"/>
    </location>
</feature>
<comment type="caution">
    <text evidence="11">The sequence shown here is derived from an EMBL/GenBank/DDBJ whole genome shotgun (WGS) entry which is preliminary data.</text>
</comment>
<reference evidence="11 12" key="1">
    <citation type="submission" date="2021-03" db="EMBL/GenBank/DDBJ databases">
        <title>Whole genome shotgun sequence of Actinoplanes toevensis NBRC 105298.</title>
        <authorList>
            <person name="Komaki H."/>
            <person name="Tamura T."/>
        </authorList>
    </citation>
    <scope>NUCLEOTIDE SEQUENCE [LARGE SCALE GENOMIC DNA]</scope>
    <source>
        <strain evidence="11 12">NBRC 105298</strain>
    </source>
</reference>
<dbReference type="PANTHER" id="PTHR24421:SF10">
    <property type="entry name" value="NITRATE_NITRITE SENSOR PROTEIN NARQ"/>
    <property type="match status" value="1"/>
</dbReference>
<keyword evidence="5" id="KW-0547">Nucleotide-binding</keyword>
<keyword evidence="9" id="KW-0812">Transmembrane</keyword>
<keyword evidence="4" id="KW-0808">Transferase</keyword>
<comment type="catalytic activity">
    <reaction evidence="1">
        <text>ATP + protein L-histidine = ADP + protein N-phospho-L-histidine.</text>
        <dbReference type="EC" id="2.7.13.3"/>
    </reaction>
</comment>
<dbReference type="Gene3D" id="3.30.565.10">
    <property type="entry name" value="Histidine kinase-like ATPase, C-terminal domain"/>
    <property type="match status" value="1"/>
</dbReference>
<evidence type="ECO:0000256" key="3">
    <source>
        <dbReference type="ARBA" id="ARBA00022553"/>
    </source>
</evidence>